<dbReference type="Gene3D" id="2.170.270.10">
    <property type="entry name" value="SET domain"/>
    <property type="match status" value="1"/>
</dbReference>
<dbReference type="PANTHER" id="PTHR47332:SF4">
    <property type="entry name" value="SET DOMAIN-CONTAINING PROTEIN 5"/>
    <property type="match status" value="1"/>
</dbReference>
<keyword evidence="4" id="KW-1185">Reference proteome</keyword>
<feature type="region of interest" description="Disordered" evidence="1">
    <location>
        <begin position="16"/>
        <end position="142"/>
    </location>
</feature>
<feature type="domain" description="SET" evidence="2">
    <location>
        <begin position="376"/>
        <end position="518"/>
    </location>
</feature>
<comment type="caution">
    <text evidence="3">The sequence shown here is derived from an EMBL/GenBank/DDBJ whole genome shotgun (WGS) entry which is preliminary data.</text>
</comment>
<dbReference type="PROSITE" id="PS50280">
    <property type="entry name" value="SET"/>
    <property type="match status" value="1"/>
</dbReference>
<dbReference type="SUPFAM" id="SSF82199">
    <property type="entry name" value="SET domain"/>
    <property type="match status" value="1"/>
</dbReference>
<sequence length="564" mass="60378">MPLFERIIRAGLAKANGEPVKRSKEAELADKHDREALAKKARNAAEEFIREAENGDDSTSDDGSALGTNKFKATATSSTLLSSSSSFPAASGASDEDDEDESSASSPSSLSPPTAPLWAGNSDNDKIVYAPDSDYESDGSETSWAQLRADECVRSEVSRSHGMLSGLGRAELLQERSAGLVAGGDLTNKRRLRNGRTLHHQREHVPPKPCVVEIEYPAGDPSAADGFRLWGFKEGKRVYKLDSPYLAVLRANLVKTAVGLCYIDIAAECPPQIVTVPTPAAIVSPTDQSSLPAPGAASATSAKPPVEPAADLATFETVTTATTDKTETTSSAAAAHSAQPAVESSKSAASVSASDKSAQSTTAAVSKAVPPSLAPPTLEVNGMFAIRPSALGGLGCFALKDISRGDHLLVERPLIRTNMLHLQEEIDRLTPDQRAQFDSLTGYHPDPRVSRDAQIWTANTFVTGELEGLFVVASRFNHACTESPAQNVGYRYDRQLGVLTMTAVGRIKKGTELLISYGKSRRMLHERFGFWCLCSGCGGDMYGDEDPASVQERLTEEMYKRIWS</sequence>
<gene>
    <name evidence="3" type="ORF">Sste5346_009531</name>
</gene>
<evidence type="ECO:0000313" key="4">
    <source>
        <dbReference type="Proteomes" id="UP001583186"/>
    </source>
</evidence>
<name>A0ABR3YKU6_9PEZI</name>
<dbReference type="EMBL" id="JAWCUI010000091">
    <property type="protein sequence ID" value="KAL1888487.1"/>
    <property type="molecule type" value="Genomic_DNA"/>
</dbReference>
<dbReference type="Proteomes" id="UP001583186">
    <property type="component" value="Unassembled WGS sequence"/>
</dbReference>
<accession>A0ABR3YKU6</accession>
<dbReference type="CDD" id="cd20071">
    <property type="entry name" value="SET_SMYD"/>
    <property type="match status" value="1"/>
</dbReference>
<evidence type="ECO:0000313" key="3">
    <source>
        <dbReference type="EMBL" id="KAL1888487.1"/>
    </source>
</evidence>
<dbReference type="InterPro" id="IPR046341">
    <property type="entry name" value="SET_dom_sf"/>
</dbReference>
<feature type="compositionally biased region" description="Low complexity" evidence="1">
    <location>
        <begin position="103"/>
        <end position="112"/>
    </location>
</feature>
<protein>
    <recommendedName>
        <fullName evidence="2">SET domain-containing protein</fullName>
    </recommendedName>
</protein>
<dbReference type="InterPro" id="IPR001214">
    <property type="entry name" value="SET_dom"/>
</dbReference>
<reference evidence="3 4" key="1">
    <citation type="journal article" date="2024" name="IMA Fungus">
        <title>IMA Genome - F19 : A genome assembly and annotation guide to empower mycologists, including annotated draft genome sequences of Ceratocystis pirilliformis, Diaporthe australafricana, Fusarium ophioides, Paecilomyces lecythidis, and Sporothrix stenoceras.</title>
        <authorList>
            <person name="Aylward J."/>
            <person name="Wilson A.M."/>
            <person name="Visagie C.M."/>
            <person name="Spraker J."/>
            <person name="Barnes I."/>
            <person name="Buitendag C."/>
            <person name="Ceriani C."/>
            <person name="Del Mar Angel L."/>
            <person name="du Plessis D."/>
            <person name="Fuchs T."/>
            <person name="Gasser K."/>
            <person name="Kramer D."/>
            <person name="Li W."/>
            <person name="Munsamy K."/>
            <person name="Piso A."/>
            <person name="Price J.L."/>
            <person name="Sonnekus B."/>
            <person name="Thomas C."/>
            <person name="van der Nest A."/>
            <person name="van Dijk A."/>
            <person name="van Heerden A."/>
            <person name="van Vuuren N."/>
            <person name="Yilmaz N."/>
            <person name="Duong T.A."/>
            <person name="van der Merwe N.A."/>
            <person name="Wingfield M.J."/>
            <person name="Wingfield B.D."/>
        </authorList>
    </citation>
    <scope>NUCLEOTIDE SEQUENCE [LARGE SCALE GENOMIC DNA]</scope>
    <source>
        <strain evidence="3 4">CMW 5346</strain>
    </source>
</reference>
<evidence type="ECO:0000259" key="2">
    <source>
        <dbReference type="PROSITE" id="PS50280"/>
    </source>
</evidence>
<proteinExistence type="predicted"/>
<dbReference type="PANTHER" id="PTHR47332">
    <property type="entry name" value="SET DOMAIN-CONTAINING PROTEIN 5"/>
    <property type="match status" value="1"/>
</dbReference>
<dbReference type="Pfam" id="PF00856">
    <property type="entry name" value="SET"/>
    <property type="match status" value="1"/>
</dbReference>
<organism evidence="3 4">
    <name type="scientific">Sporothrix stenoceras</name>
    <dbReference type="NCBI Taxonomy" id="5173"/>
    <lineage>
        <taxon>Eukaryota</taxon>
        <taxon>Fungi</taxon>
        <taxon>Dikarya</taxon>
        <taxon>Ascomycota</taxon>
        <taxon>Pezizomycotina</taxon>
        <taxon>Sordariomycetes</taxon>
        <taxon>Sordariomycetidae</taxon>
        <taxon>Ophiostomatales</taxon>
        <taxon>Ophiostomataceae</taxon>
        <taxon>Sporothrix</taxon>
    </lineage>
</organism>
<evidence type="ECO:0000256" key="1">
    <source>
        <dbReference type="SAM" id="MobiDB-lite"/>
    </source>
</evidence>
<feature type="compositionally biased region" description="Low complexity" evidence="1">
    <location>
        <begin position="73"/>
        <end position="93"/>
    </location>
</feature>
<feature type="compositionally biased region" description="Basic and acidic residues" evidence="1">
    <location>
        <begin position="19"/>
        <end position="53"/>
    </location>
</feature>
<feature type="region of interest" description="Disordered" evidence="1">
    <location>
        <begin position="285"/>
        <end position="353"/>
    </location>
</feature>
<dbReference type="InterPro" id="IPR053185">
    <property type="entry name" value="SET_domain_protein"/>
</dbReference>
<feature type="compositionally biased region" description="Low complexity" evidence="1">
    <location>
        <begin position="313"/>
        <end position="353"/>
    </location>
</feature>